<dbReference type="InterPro" id="IPR003660">
    <property type="entry name" value="HAMP_dom"/>
</dbReference>
<evidence type="ECO:0000256" key="6">
    <source>
        <dbReference type="ARBA" id="ARBA00022692"/>
    </source>
</evidence>
<comment type="catalytic activity">
    <reaction evidence="1">
        <text>ATP + protein L-histidine = ADP + protein N-phospho-L-histidine.</text>
        <dbReference type="EC" id="2.7.13.3"/>
    </reaction>
</comment>
<dbReference type="PROSITE" id="PS50885">
    <property type="entry name" value="HAMP"/>
    <property type="match status" value="1"/>
</dbReference>
<dbReference type="PRINTS" id="PR00344">
    <property type="entry name" value="BCTRLSENSOR"/>
</dbReference>
<dbReference type="Gene3D" id="3.30.565.10">
    <property type="entry name" value="Histidine kinase-like ATPase, C-terminal domain"/>
    <property type="match status" value="1"/>
</dbReference>
<dbReference type="SUPFAM" id="SSF55874">
    <property type="entry name" value="ATPase domain of HSP90 chaperone/DNA topoisomerase II/histidine kinase"/>
    <property type="match status" value="1"/>
</dbReference>
<feature type="transmembrane region" description="Helical" evidence="11">
    <location>
        <begin position="163"/>
        <end position="187"/>
    </location>
</feature>
<dbReference type="InterPro" id="IPR005467">
    <property type="entry name" value="His_kinase_dom"/>
</dbReference>
<protein>
    <recommendedName>
        <fullName evidence="3">histidine kinase</fullName>
        <ecNumber evidence="3">2.7.13.3</ecNumber>
    </recommendedName>
</protein>
<dbReference type="SMART" id="SM00387">
    <property type="entry name" value="HATPase_c"/>
    <property type="match status" value="1"/>
</dbReference>
<feature type="domain" description="HAMP" evidence="13">
    <location>
        <begin position="188"/>
        <end position="241"/>
    </location>
</feature>
<dbReference type="SUPFAM" id="SSF47384">
    <property type="entry name" value="Homodimeric domain of signal transducing histidine kinase"/>
    <property type="match status" value="1"/>
</dbReference>
<evidence type="ECO:0000313" key="15">
    <source>
        <dbReference type="Proteomes" id="UP001221328"/>
    </source>
</evidence>
<reference evidence="14 15" key="1">
    <citation type="journal article" date="2015" name="Int. J. Syst. Evol. Microbiol.">
        <title>Streptomyces gilvifuscus sp. nov., an actinomycete that produces antibacterial compounds isolated from soil.</title>
        <authorList>
            <person name="Nguyen T.M."/>
            <person name="Kim J."/>
        </authorList>
    </citation>
    <scope>NUCLEOTIDE SEQUENCE [LARGE SCALE GENOMIC DNA]</scope>
    <source>
        <strain evidence="14 15">T113</strain>
    </source>
</reference>
<accession>A0ABT5FP75</accession>
<organism evidence="14 15">
    <name type="scientific">Streptomyces gilvifuscus</name>
    <dbReference type="NCBI Taxonomy" id="1550617"/>
    <lineage>
        <taxon>Bacteria</taxon>
        <taxon>Bacillati</taxon>
        <taxon>Actinomycetota</taxon>
        <taxon>Actinomycetes</taxon>
        <taxon>Kitasatosporales</taxon>
        <taxon>Streptomycetaceae</taxon>
        <taxon>Streptomyces</taxon>
    </lineage>
</organism>
<evidence type="ECO:0000259" key="12">
    <source>
        <dbReference type="PROSITE" id="PS50109"/>
    </source>
</evidence>
<evidence type="ECO:0000256" key="5">
    <source>
        <dbReference type="ARBA" id="ARBA00022679"/>
    </source>
</evidence>
<evidence type="ECO:0000313" key="14">
    <source>
        <dbReference type="EMBL" id="MDC2954325.1"/>
    </source>
</evidence>
<dbReference type="PROSITE" id="PS50109">
    <property type="entry name" value="HIS_KIN"/>
    <property type="match status" value="1"/>
</dbReference>
<evidence type="ECO:0000259" key="13">
    <source>
        <dbReference type="PROSITE" id="PS50885"/>
    </source>
</evidence>
<evidence type="ECO:0000256" key="7">
    <source>
        <dbReference type="ARBA" id="ARBA00022777"/>
    </source>
</evidence>
<comment type="subcellular location">
    <subcellularLocation>
        <location evidence="2">Cell membrane</location>
    </subcellularLocation>
</comment>
<dbReference type="Proteomes" id="UP001221328">
    <property type="component" value="Unassembled WGS sequence"/>
</dbReference>
<gene>
    <name evidence="14" type="ORF">PO587_07630</name>
</gene>
<proteinExistence type="predicted"/>
<evidence type="ECO:0000256" key="9">
    <source>
        <dbReference type="ARBA" id="ARBA00023012"/>
    </source>
</evidence>
<dbReference type="EC" id="2.7.13.3" evidence="3"/>
<keyword evidence="10 11" id="KW-0472">Membrane</keyword>
<evidence type="ECO:0000256" key="4">
    <source>
        <dbReference type="ARBA" id="ARBA00022553"/>
    </source>
</evidence>
<keyword evidence="4" id="KW-0597">Phosphoprotein</keyword>
<keyword evidence="5" id="KW-0808">Transferase</keyword>
<dbReference type="CDD" id="cd00075">
    <property type="entry name" value="HATPase"/>
    <property type="match status" value="1"/>
</dbReference>
<dbReference type="InterPro" id="IPR003661">
    <property type="entry name" value="HisK_dim/P_dom"/>
</dbReference>
<feature type="domain" description="Histidine kinase" evidence="12">
    <location>
        <begin position="249"/>
        <end position="461"/>
    </location>
</feature>
<keyword evidence="8 11" id="KW-1133">Transmembrane helix</keyword>
<name>A0ABT5FP75_9ACTN</name>
<keyword evidence="6 11" id="KW-0812">Transmembrane</keyword>
<dbReference type="RefSeq" id="WP_272174592.1">
    <property type="nucleotide sequence ID" value="NZ_JAQOSK010000002.1"/>
</dbReference>
<evidence type="ECO:0000256" key="8">
    <source>
        <dbReference type="ARBA" id="ARBA00022989"/>
    </source>
</evidence>
<dbReference type="Pfam" id="PF02518">
    <property type="entry name" value="HATPase_c"/>
    <property type="match status" value="1"/>
</dbReference>
<dbReference type="InterPro" id="IPR003594">
    <property type="entry name" value="HATPase_dom"/>
</dbReference>
<dbReference type="InterPro" id="IPR036890">
    <property type="entry name" value="HATPase_C_sf"/>
</dbReference>
<keyword evidence="15" id="KW-1185">Reference proteome</keyword>
<keyword evidence="7 14" id="KW-0418">Kinase</keyword>
<dbReference type="InterPro" id="IPR050428">
    <property type="entry name" value="TCS_sensor_his_kinase"/>
</dbReference>
<evidence type="ECO:0000256" key="11">
    <source>
        <dbReference type="SAM" id="Phobius"/>
    </source>
</evidence>
<evidence type="ECO:0000256" key="2">
    <source>
        <dbReference type="ARBA" id="ARBA00004236"/>
    </source>
</evidence>
<dbReference type="PANTHER" id="PTHR45436">
    <property type="entry name" value="SENSOR HISTIDINE KINASE YKOH"/>
    <property type="match status" value="1"/>
</dbReference>
<dbReference type="PANTHER" id="PTHR45436:SF5">
    <property type="entry name" value="SENSOR HISTIDINE KINASE TRCS"/>
    <property type="match status" value="1"/>
</dbReference>
<dbReference type="CDD" id="cd00082">
    <property type="entry name" value="HisKA"/>
    <property type="match status" value="1"/>
</dbReference>
<dbReference type="Gene3D" id="1.10.287.130">
    <property type="match status" value="1"/>
</dbReference>
<keyword evidence="9" id="KW-0902">Two-component regulatory system</keyword>
<dbReference type="GO" id="GO:0016301">
    <property type="term" value="F:kinase activity"/>
    <property type="evidence" value="ECO:0007669"/>
    <property type="project" value="UniProtKB-KW"/>
</dbReference>
<dbReference type="InterPro" id="IPR004358">
    <property type="entry name" value="Sig_transdc_His_kin-like_C"/>
</dbReference>
<comment type="caution">
    <text evidence="14">The sequence shown here is derived from an EMBL/GenBank/DDBJ whole genome shotgun (WGS) entry which is preliminary data.</text>
</comment>
<sequence>MNPLPHRLAPRTLRGRLSLVALTTAALLMAVLTVAFNAVLDRHLQHQADDELRTRAAAVATTIDTSGPRVRVVETANDPLLDANVWIYDGTRLLEKPPTAPAGNALTRAADRLATGGGRRCVTARAENPRFVRLCSRPVTGGRASATVVTALDLAPYRNSARMVLLGSLILDAVMLACTYVLTRLAVGRALRPVRTMTDQATQWSAVGSDDRFGAEHHPAELARLGASLDALLDRIRTVLRHERQLTGELSHELRTPLTRIIVELDWWRARPRSTAETRATHEVIAEAAQSMRTICDTLLDDARESAGNSATAPGTTAVAPVLHRLTENLDTRGRRERIKTVVDIPDGDLEAGVAPALLERIVNPLLTNAVRYARSTVTVSARPRPGGLRITVTDDGTGVPEPFLDRLFQPGRRADPDDGHDGAGLGLPLARRLARAVGGDVSHDARHEGGARFSVDLPTG</sequence>
<dbReference type="InterPro" id="IPR036097">
    <property type="entry name" value="HisK_dim/P_sf"/>
</dbReference>
<dbReference type="Pfam" id="PF00512">
    <property type="entry name" value="HisKA"/>
    <property type="match status" value="1"/>
</dbReference>
<evidence type="ECO:0000256" key="3">
    <source>
        <dbReference type="ARBA" id="ARBA00012438"/>
    </source>
</evidence>
<evidence type="ECO:0000256" key="1">
    <source>
        <dbReference type="ARBA" id="ARBA00000085"/>
    </source>
</evidence>
<evidence type="ECO:0000256" key="10">
    <source>
        <dbReference type="ARBA" id="ARBA00023136"/>
    </source>
</evidence>
<dbReference type="EMBL" id="JAQOSK010000002">
    <property type="protein sequence ID" value="MDC2954325.1"/>
    <property type="molecule type" value="Genomic_DNA"/>
</dbReference>
<dbReference type="SMART" id="SM00388">
    <property type="entry name" value="HisKA"/>
    <property type="match status" value="1"/>
</dbReference>